<proteinExistence type="predicted"/>
<evidence type="ECO:0000256" key="1">
    <source>
        <dbReference type="SAM" id="MobiDB-lite"/>
    </source>
</evidence>
<dbReference type="Proteomes" id="UP001497482">
    <property type="component" value="Chromosome 11"/>
</dbReference>
<gene>
    <name evidence="2" type="ORF">KC01_LOCUS5289</name>
</gene>
<name>A0AAV2J9M6_KNICA</name>
<dbReference type="EMBL" id="OZ035833">
    <property type="protein sequence ID" value="CAL1573370.1"/>
    <property type="molecule type" value="Genomic_DNA"/>
</dbReference>
<feature type="region of interest" description="Disordered" evidence="1">
    <location>
        <begin position="78"/>
        <end position="97"/>
    </location>
</feature>
<organism evidence="2 3">
    <name type="scientific">Knipowitschia caucasica</name>
    <name type="common">Caucasian dwarf goby</name>
    <name type="synonym">Pomatoschistus caucasicus</name>
    <dbReference type="NCBI Taxonomy" id="637954"/>
    <lineage>
        <taxon>Eukaryota</taxon>
        <taxon>Metazoa</taxon>
        <taxon>Chordata</taxon>
        <taxon>Craniata</taxon>
        <taxon>Vertebrata</taxon>
        <taxon>Euteleostomi</taxon>
        <taxon>Actinopterygii</taxon>
        <taxon>Neopterygii</taxon>
        <taxon>Teleostei</taxon>
        <taxon>Neoteleostei</taxon>
        <taxon>Acanthomorphata</taxon>
        <taxon>Gobiaria</taxon>
        <taxon>Gobiiformes</taxon>
        <taxon>Gobioidei</taxon>
        <taxon>Gobiidae</taxon>
        <taxon>Gobiinae</taxon>
        <taxon>Knipowitschia</taxon>
    </lineage>
</organism>
<evidence type="ECO:0000313" key="3">
    <source>
        <dbReference type="Proteomes" id="UP001497482"/>
    </source>
</evidence>
<reference evidence="2 3" key="1">
    <citation type="submission" date="2024-04" db="EMBL/GenBank/DDBJ databases">
        <authorList>
            <person name="Waldvogel A.-M."/>
            <person name="Schoenle A."/>
        </authorList>
    </citation>
    <scope>NUCLEOTIDE SEQUENCE [LARGE SCALE GENOMIC DNA]</scope>
</reference>
<keyword evidence="3" id="KW-1185">Reference proteome</keyword>
<dbReference type="AlphaFoldDB" id="A0AAV2J9M6"/>
<protein>
    <submittedName>
        <fullName evidence="2">Uncharacterized protein</fullName>
    </submittedName>
</protein>
<accession>A0AAV2J9M6</accession>
<evidence type="ECO:0000313" key="2">
    <source>
        <dbReference type="EMBL" id="CAL1573370.1"/>
    </source>
</evidence>
<sequence>MMRPSCGELDFELAGGPQINAAAKGKRLLGADERLQSRKRMLLFLQTASPMLRTPVITLTDTALSHMGAILHAPVHAGRTSLGQGDLPGNTNYGRQR</sequence>